<dbReference type="RefSeq" id="WP_133284439.1">
    <property type="nucleotide sequence ID" value="NZ_SMSI01000002.1"/>
</dbReference>
<accession>A0A4R5PJB2</accession>
<sequence length="65" mass="7307">MIWSIKNRWKRAAVAWLLLPVFALLYLVLIAQLSAGAMLAVAADIKESDGESFKEYLRALTARLE</sequence>
<gene>
    <name evidence="1" type="ORF">E2A64_10415</name>
</gene>
<name>A0A4R5PJB2_9HYPH</name>
<dbReference type="AlphaFoldDB" id="A0A4R5PJB2"/>
<dbReference type="Proteomes" id="UP000295131">
    <property type="component" value="Unassembled WGS sequence"/>
</dbReference>
<evidence type="ECO:0000313" key="2">
    <source>
        <dbReference type="Proteomes" id="UP000295131"/>
    </source>
</evidence>
<keyword evidence="2" id="KW-1185">Reference proteome</keyword>
<dbReference type="EMBL" id="SMSI01000002">
    <property type="protein sequence ID" value="TDH35739.1"/>
    <property type="molecule type" value="Genomic_DNA"/>
</dbReference>
<proteinExistence type="predicted"/>
<reference evidence="1 2" key="1">
    <citation type="journal article" date="2013" name="Int. J. Syst. Evol. Microbiol.">
        <title>Hoeflea suaedae sp. nov., an endophytic bacterium isolated from the root of the halophyte Suaeda maritima.</title>
        <authorList>
            <person name="Chung E.J."/>
            <person name="Park J.A."/>
            <person name="Pramanik P."/>
            <person name="Bibi F."/>
            <person name="Jeon C.O."/>
            <person name="Chung Y.R."/>
        </authorList>
    </citation>
    <scope>NUCLEOTIDE SEQUENCE [LARGE SCALE GENOMIC DNA]</scope>
    <source>
        <strain evidence="1 2">YC6898</strain>
    </source>
</reference>
<organism evidence="1 2">
    <name type="scientific">Pseudohoeflea suaedae</name>
    <dbReference type="NCBI Taxonomy" id="877384"/>
    <lineage>
        <taxon>Bacteria</taxon>
        <taxon>Pseudomonadati</taxon>
        <taxon>Pseudomonadota</taxon>
        <taxon>Alphaproteobacteria</taxon>
        <taxon>Hyphomicrobiales</taxon>
        <taxon>Rhizobiaceae</taxon>
        <taxon>Pseudohoeflea</taxon>
    </lineage>
</organism>
<comment type="caution">
    <text evidence="1">The sequence shown here is derived from an EMBL/GenBank/DDBJ whole genome shotgun (WGS) entry which is preliminary data.</text>
</comment>
<evidence type="ECO:0000313" key="1">
    <source>
        <dbReference type="EMBL" id="TDH35739.1"/>
    </source>
</evidence>
<protein>
    <submittedName>
        <fullName evidence="1">Uncharacterized protein</fullName>
    </submittedName>
</protein>